<protein>
    <recommendedName>
        <fullName evidence="4">DUF4381 domain-containing protein</fullName>
    </recommendedName>
</protein>
<dbReference type="Pfam" id="PF14316">
    <property type="entry name" value="DUF4381"/>
    <property type="match status" value="1"/>
</dbReference>
<name>A0A7U6GJI0_9GAMM</name>
<dbReference type="AlphaFoldDB" id="A0A7U6GJI0"/>
<gene>
    <name evidence="2" type="ORF">TBH_C1871</name>
</gene>
<keyword evidence="1" id="KW-0812">Transmembrane</keyword>
<keyword evidence="3" id="KW-1185">Reference proteome</keyword>
<accession>A0A7U6GJI0</accession>
<feature type="transmembrane region" description="Helical" evidence="1">
    <location>
        <begin position="25"/>
        <end position="44"/>
    </location>
</feature>
<evidence type="ECO:0000313" key="3">
    <source>
        <dbReference type="Proteomes" id="UP000031631"/>
    </source>
</evidence>
<keyword evidence="1" id="KW-0472">Membrane</keyword>
<dbReference type="RefSeq" id="WP_041067953.1">
    <property type="nucleotide sequence ID" value="NZ_AP012273.1"/>
</dbReference>
<evidence type="ECO:0000313" key="2">
    <source>
        <dbReference type="EMBL" id="BAO44786.1"/>
    </source>
</evidence>
<evidence type="ECO:0000256" key="1">
    <source>
        <dbReference type="SAM" id="Phobius"/>
    </source>
</evidence>
<keyword evidence="1" id="KW-1133">Transmembrane helix</keyword>
<dbReference type="KEGG" id="tbn:TBH_C1871"/>
<evidence type="ECO:0008006" key="4">
    <source>
        <dbReference type="Google" id="ProtNLM"/>
    </source>
</evidence>
<dbReference type="EMBL" id="AP012273">
    <property type="protein sequence ID" value="BAO44786.1"/>
    <property type="molecule type" value="Genomic_DNA"/>
</dbReference>
<reference evidence="2 3" key="1">
    <citation type="journal article" date="2014" name="PLoS ONE">
        <title>Physiological and genomic features of a novel sulfur-oxidizing gammaproteobacterium belonging to a previously uncultivated symbiotic lineage isolated from a hydrothermal vent.</title>
        <authorList>
            <person name="Nunoura T."/>
            <person name="Takaki Y."/>
            <person name="Kazama H."/>
            <person name="Kakuta J."/>
            <person name="Shimamura S."/>
            <person name="Makita H."/>
            <person name="Hirai M."/>
            <person name="Miyazaki M."/>
            <person name="Takai K."/>
        </authorList>
    </citation>
    <scope>NUCLEOTIDE SEQUENCE [LARGE SCALE GENOMIC DNA]</scope>
    <source>
        <strain evidence="2 3">Hiromi1</strain>
    </source>
</reference>
<dbReference type="OrthoDB" id="283083at2"/>
<dbReference type="InterPro" id="IPR025489">
    <property type="entry name" value="DUF4381"/>
</dbReference>
<proteinExistence type="predicted"/>
<dbReference type="Proteomes" id="UP000031631">
    <property type="component" value="Chromosome"/>
</dbReference>
<organism evidence="2 3">
    <name type="scientific">Thiolapillus brandeum</name>
    <dbReference type="NCBI Taxonomy" id="1076588"/>
    <lineage>
        <taxon>Bacteria</taxon>
        <taxon>Pseudomonadati</taxon>
        <taxon>Pseudomonadota</taxon>
        <taxon>Gammaproteobacteria</taxon>
        <taxon>Chromatiales</taxon>
        <taxon>Sedimenticolaceae</taxon>
        <taxon>Thiolapillus</taxon>
    </lineage>
</organism>
<sequence length="162" mass="18496">MNDPLAQLKDIHLPPTVSWWPPAPGWWLLALLVLGAAVWLVRYLRRHAARPHLGREVEAELNKIETAWREHRDDARLAAELSALLRRMAISLYPQADVAGMTGETWLQWLDAHYGEDIFEKGEGRALLENAYRPDASLDDPEALIALVRRWVEKAVREANHA</sequence>